<comment type="caution">
    <text evidence="4">The sequence shown here is derived from an EMBL/GenBank/DDBJ whole genome shotgun (WGS) entry which is preliminary data.</text>
</comment>
<accession>A0A835YF32</accession>
<dbReference type="Gene3D" id="3.30.559.10">
    <property type="entry name" value="Chloramphenicol acetyltransferase-like domain"/>
    <property type="match status" value="2"/>
</dbReference>
<dbReference type="Pfam" id="PF02458">
    <property type="entry name" value="Transferase"/>
    <property type="match status" value="1"/>
</dbReference>
<keyword evidence="5" id="KW-1185">Reference proteome</keyword>
<dbReference type="EMBL" id="JAEHOE010000003">
    <property type="protein sequence ID" value="KAG2500594.1"/>
    <property type="molecule type" value="Genomic_DNA"/>
</dbReference>
<dbReference type="AlphaFoldDB" id="A0A835YF32"/>
<organism evidence="4 5">
    <name type="scientific">Edaphochlamys debaryana</name>
    <dbReference type="NCBI Taxonomy" id="47281"/>
    <lineage>
        <taxon>Eukaryota</taxon>
        <taxon>Viridiplantae</taxon>
        <taxon>Chlorophyta</taxon>
        <taxon>core chlorophytes</taxon>
        <taxon>Chlorophyceae</taxon>
        <taxon>CS clade</taxon>
        <taxon>Chlamydomonadales</taxon>
        <taxon>Chlamydomonadales incertae sedis</taxon>
        <taxon>Edaphochlamys</taxon>
    </lineage>
</organism>
<proteinExistence type="inferred from homology"/>
<dbReference type="InterPro" id="IPR050317">
    <property type="entry name" value="Plant_Fungal_Acyltransferase"/>
</dbReference>
<keyword evidence="2" id="KW-0808">Transferase</keyword>
<name>A0A835YF32_9CHLO</name>
<dbReference type="Proteomes" id="UP000612055">
    <property type="component" value="Unassembled WGS sequence"/>
</dbReference>
<dbReference type="PANTHER" id="PTHR31642:SF310">
    <property type="entry name" value="FATTY ALCOHOL:CAFFEOYL-COA ACYLTRANSFERASE"/>
    <property type="match status" value="1"/>
</dbReference>
<feature type="region of interest" description="Disordered" evidence="3">
    <location>
        <begin position="1"/>
        <end position="101"/>
    </location>
</feature>
<evidence type="ECO:0000256" key="1">
    <source>
        <dbReference type="ARBA" id="ARBA00009861"/>
    </source>
</evidence>
<dbReference type="GO" id="GO:0016747">
    <property type="term" value="F:acyltransferase activity, transferring groups other than amino-acyl groups"/>
    <property type="evidence" value="ECO:0007669"/>
    <property type="project" value="TreeGrafter"/>
</dbReference>
<dbReference type="OrthoDB" id="545084at2759"/>
<dbReference type="SUPFAM" id="SSF52777">
    <property type="entry name" value="CoA-dependent acyltransferases"/>
    <property type="match status" value="1"/>
</dbReference>
<feature type="compositionally biased region" description="Pro residues" evidence="3">
    <location>
        <begin position="52"/>
        <end position="74"/>
    </location>
</feature>
<feature type="compositionally biased region" description="Low complexity" evidence="3">
    <location>
        <begin position="13"/>
        <end position="38"/>
    </location>
</feature>
<protein>
    <submittedName>
        <fullName evidence="4">Uncharacterized protein</fullName>
    </submittedName>
</protein>
<evidence type="ECO:0000313" key="4">
    <source>
        <dbReference type="EMBL" id="KAG2500594.1"/>
    </source>
</evidence>
<feature type="region of interest" description="Disordered" evidence="3">
    <location>
        <begin position="268"/>
        <end position="319"/>
    </location>
</feature>
<gene>
    <name evidence="4" type="ORF">HYH03_001362</name>
</gene>
<dbReference type="PANTHER" id="PTHR31642">
    <property type="entry name" value="TRICHOTHECENE 3-O-ACETYLTRANSFERASE"/>
    <property type="match status" value="1"/>
</dbReference>
<evidence type="ECO:0000313" key="5">
    <source>
        <dbReference type="Proteomes" id="UP000612055"/>
    </source>
</evidence>
<feature type="compositionally biased region" description="Low complexity" evidence="3">
    <location>
        <begin position="75"/>
        <end position="88"/>
    </location>
</feature>
<sequence>MMRPSWLAPAAPPASAAVRRPTGASARGSARAAFPGFRPFTLESEELVRPQPRAPTQPTPAAPTHPDDASPPVPTAASAAGADDAATTNPGSASEGPRRLLSSQDQMALRWGCSAGAVLLRQAVDSGALRGALAEALAALPGFAGRLVLREDGGMFDLGCTDEGARLLEGRTDSVSVQQVLDEMAAAPYSAAGLWDPWPELSLPPGPEAIAQQRLPLASVLLLRLSCGGCLLALSAYHAVADFEALQTFAAHLAAAYNARLRSPQQREGAAARAGVEVPTAGRGEEQAGLTPRARGSDDGGGSNAAPPLTAPPPDRLGARFEPTAVEALAAPGPPPPGVPPRSLDSMSHLRAAWPLPPGLAARVVAARAAYHGRYRGGGVEGRLLTVPAERLAALKARAVAELAEERARDGPGGELAGVDWVSTNDALAARLLQLLHALPLRRARPMHAFLAANMRRRLQPPLPRALLGNALGAALLEGMRPAELSLGRLAGLLRRELAERTAAHYQMSVHQVGSVVRQYGSSGLMMSMALSPGDVTRCNLAPEGPVVLVHWDVDHGLWQFGPERPLAFLPLSGTPANTVRYLASPGGGGVALGVWLHRLAWAQLDEATGGDLAAAL</sequence>
<comment type="similarity">
    <text evidence="1">Belongs to the plant acyltransferase family.</text>
</comment>
<evidence type="ECO:0000256" key="3">
    <source>
        <dbReference type="SAM" id="MobiDB-lite"/>
    </source>
</evidence>
<dbReference type="InterPro" id="IPR023213">
    <property type="entry name" value="CAT-like_dom_sf"/>
</dbReference>
<evidence type="ECO:0000256" key="2">
    <source>
        <dbReference type="ARBA" id="ARBA00022679"/>
    </source>
</evidence>
<reference evidence="4" key="1">
    <citation type="journal article" date="2020" name="bioRxiv">
        <title>Comparative genomics of Chlamydomonas.</title>
        <authorList>
            <person name="Craig R.J."/>
            <person name="Hasan A.R."/>
            <person name="Ness R.W."/>
            <person name="Keightley P.D."/>
        </authorList>
    </citation>
    <scope>NUCLEOTIDE SEQUENCE</scope>
    <source>
        <strain evidence="4">CCAP 11/70</strain>
    </source>
</reference>